<comment type="caution">
    <text evidence="6">Lacks conserved residue(s) required for the propagation of feature annotation.</text>
</comment>
<evidence type="ECO:0000256" key="4">
    <source>
        <dbReference type="ARBA" id="ARBA00023157"/>
    </source>
</evidence>
<dbReference type="AlphaFoldDB" id="A0AAV2ZLF9"/>
<dbReference type="InterPro" id="IPR036179">
    <property type="entry name" value="Ig-like_dom_sf"/>
</dbReference>
<dbReference type="InterPro" id="IPR027231">
    <property type="entry name" value="Semaphorin"/>
</dbReference>
<evidence type="ECO:0000313" key="11">
    <source>
        <dbReference type="EMBL" id="DBA15054.1"/>
    </source>
</evidence>
<dbReference type="GO" id="GO:0045499">
    <property type="term" value="F:chemorepellent activity"/>
    <property type="evidence" value="ECO:0007669"/>
    <property type="project" value="TreeGrafter"/>
</dbReference>
<dbReference type="PROSITE" id="PS51004">
    <property type="entry name" value="SEMA"/>
    <property type="match status" value="1"/>
</dbReference>
<evidence type="ECO:0000256" key="8">
    <source>
        <dbReference type="SAM" id="Phobius"/>
    </source>
</evidence>
<dbReference type="Pfam" id="PF01403">
    <property type="entry name" value="Sema"/>
    <property type="match status" value="1"/>
</dbReference>
<dbReference type="SMART" id="SM00409">
    <property type="entry name" value="IG"/>
    <property type="match status" value="1"/>
</dbReference>
<keyword evidence="3 8" id="KW-0472">Membrane</keyword>
<dbReference type="SUPFAM" id="SSF48726">
    <property type="entry name" value="Immunoglobulin"/>
    <property type="match status" value="1"/>
</dbReference>
<dbReference type="FunFam" id="2.60.40.10:FF:001170">
    <property type="entry name" value="Sema domain, immunoglobulin domain (Ig), short basic domain, secreted, (Semaphorin) 3F"/>
    <property type="match status" value="1"/>
</dbReference>
<dbReference type="Proteomes" id="UP001181693">
    <property type="component" value="Unassembled WGS sequence"/>
</dbReference>
<keyword evidence="12" id="KW-1185">Reference proteome</keyword>
<dbReference type="SMART" id="SM00423">
    <property type="entry name" value="PSI"/>
    <property type="match status" value="1"/>
</dbReference>
<evidence type="ECO:0000259" key="10">
    <source>
        <dbReference type="PROSITE" id="PS51004"/>
    </source>
</evidence>
<dbReference type="InterPro" id="IPR007110">
    <property type="entry name" value="Ig-like_dom"/>
</dbReference>
<evidence type="ECO:0000256" key="6">
    <source>
        <dbReference type="PROSITE-ProRule" id="PRU00352"/>
    </source>
</evidence>
<dbReference type="GO" id="GO:0071526">
    <property type="term" value="P:semaphorin-plexin signaling pathway"/>
    <property type="evidence" value="ECO:0007669"/>
    <property type="project" value="TreeGrafter"/>
</dbReference>
<dbReference type="Pfam" id="PF01437">
    <property type="entry name" value="PSI"/>
    <property type="match status" value="1"/>
</dbReference>
<dbReference type="InterPro" id="IPR036352">
    <property type="entry name" value="Semap_dom_sf"/>
</dbReference>
<reference evidence="11" key="1">
    <citation type="thesis" date="2020" institute="ProQuest LLC" country="789 East Eisenhower Parkway, Ann Arbor, MI, USA">
        <title>Comparative Genomics and Chromosome Evolution.</title>
        <authorList>
            <person name="Mudd A.B."/>
        </authorList>
    </citation>
    <scope>NUCLEOTIDE SEQUENCE</scope>
    <source>
        <strain evidence="11">1538</strain>
        <tissue evidence="11">Blood</tissue>
    </source>
</reference>
<feature type="domain" description="Sema" evidence="10">
    <location>
        <begin position="1"/>
        <end position="124"/>
    </location>
</feature>
<evidence type="ECO:0000256" key="5">
    <source>
        <dbReference type="ARBA" id="ARBA00023180"/>
    </source>
</evidence>
<dbReference type="SUPFAM" id="SSF101912">
    <property type="entry name" value="Sema domain"/>
    <property type="match status" value="1"/>
</dbReference>
<dbReference type="GO" id="GO:0030215">
    <property type="term" value="F:semaphorin receptor binding"/>
    <property type="evidence" value="ECO:0007669"/>
    <property type="project" value="InterPro"/>
</dbReference>
<dbReference type="GO" id="GO:0005886">
    <property type="term" value="C:plasma membrane"/>
    <property type="evidence" value="ECO:0007669"/>
    <property type="project" value="TreeGrafter"/>
</dbReference>
<evidence type="ECO:0008006" key="13">
    <source>
        <dbReference type="Google" id="ProtNLM"/>
    </source>
</evidence>
<dbReference type="InterPro" id="IPR016201">
    <property type="entry name" value="PSI"/>
</dbReference>
<dbReference type="Gene3D" id="3.30.1680.10">
    <property type="entry name" value="ligand-binding face of the semaphorins, domain 2"/>
    <property type="match status" value="1"/>
</dbReference>
<evidence type="ECO:0000256" key="1">
    <source>
        <dbReference type="ARBA" id="ARBA00004370"/>
    </source>
</evidence>
<comment type="subcellular location">
    <subcellularLocation>
        <location evidence="1">Membrane</location>
    </subcellularLocation>
</comment>
<dbReference type="InterPro" id="IPR003599">
    <property type="entry name" value="Ig_sub"/>
</dbReference>
<dbReference type="EMBL" id="DYDO01000012">
    <property type="protein sequence ID" value="DBA15054.1"/>
    <property type="molecule type" value="Genomic_DNA"/>
</dbReference>
<dbReference type="GO" id="GO:0030335">
    <property type="term" value="P:positive regulation of cell migration"/>
    <property type="evidence" value="ECO:0007669"/>
    <property type="project" value="TreeGrafter"/>
</dbReference>
<dbReference type="InterPro" id="IPR002165">
    <property type="entry name" value="Plexin_repeat"/>
</dbReference>
<evidence type="ECO:0000313" key="12">
    <source>
        <dbReference type="Proteomes" id="UP001181693"/>
    </source>
</evidence>
<dbReference type="PROSITE" id="PS50835">
    <property type="entry name" value="IG_LIKE"/>
    <property type="match status" value="1"/>
</dbReference>
<keyword evidence="8" id="KW-1133">Transmembrane helix</keyword>
<feature type="compositionally biased region" description="Basic and acidic residues" evidence="7">
    <location>
        <begin position="349"/>
        <end position="358"/>
    </location>
</feature>
<dbReference type="GO" id="GO:0007411">
    <property type="term" value="P:axon guidance"/>
    <property type="evidence" value="ECO:0007669"/>
    <property type="project" value="TreeGrafter"/>
</dbReference>
<dbReference type="InterPro" id="IPR015943">
    <property type="entry name" value="WD40/YVTN_repeat-like_dom_sf"/>
</dbReference>
<evidence type="ECO:0000256" key="2">
    <source>
        <dbReference type="ARBA" id="ARBA00009492"/>
    </source>
</evidence>
<protein>
    <recommendedName>
        <fullName evidence="13">Semaphorin-4G</fullName>
    </recommendedName>
</protein>
<keyword evidence="4" id="KW-1015">Disulfide bond</keyword>
<feature type="region of interest" description="Disordered" evidence="7">
    <location>
        <begin position="348"/>
        <end position="395"/>
    </location>
</feature>
<dbReference type="InterPro" id="IPR001627">
    <property type="entry name" value="Semap_dom"/>
</dbReference>
<dbReference type="PANTHER" id="PTHR11036">
    <property type="entry name" value="SEMAPHORIN"/>
    <property type="match status" value="1"/>
</dbReference>
<dbReference type="PANTHER" id="PTHR11036:SF17">
    <property type="entry name" value="SEMAPHORIN-4G"/>
    <property type="match status" value="1"/>
</dbReference>
<sequence>MRSNNYTTSQDLPNNVLDFVKLHPLMAEAVKSIDKQPIIMKKNIIYAQIAADRVTALDKEQYDVLFLGTDNGWIHKAVVIKSQVHIIEEIQIFKKPQPIEKLVISKKQNSLYIGAQSGVVQLPLSGCSRYTSCYDCILARNPYCGWDGNVCREPQTSQDRVQMTQDMQNGNGGCLNNTDEAVPVKKQRTVVKGDDVLLQCDLWSNLAKPLWLVNGTDPLEDDDGHLRVGVDGLLITDALLEHSGDYDCYSEEKGLQSIVVSYNVNVLLELPKEKASETTPIVQLPTPATHSSSKLEFVYISIITILGGLCLVLSIVLLYVSCQQKRKGKYAMSTPRITSVELQTVSSNFKDKSEEHNNYSDGCLQIIPGEAPTASPNKTNPPPPPPPPPLPSEFTNGISTLPNMLRKMNGNSYMLLRQSEEASSPLYNSFTEELSKILEKRKHTQLVEKLDESSV</sequence>
<accession>A0AAV2ZLF9</accession>
<proteinExistence type="inferred from homology"/>
<dbReference type="SUPFAM" id="SSF103575">
    <property type="entry name" value="Plexin repeat"/>
    <property type="match status" value="1"/>
</dbReference>
<dbReference type="GO" id="GO:0001755">
    <property type="term" value="P:neural crest cell migration"/>
    <property type="evidence" value="ECO:0007669"/>
    <property type="project" value="TreeGrafter"/>
</dbReference>
<organism evidence="11 12">
    <name type="scientific">Pyxicephalus adspersus</name>
    <name type="common">African bullfrog</name>
    <dbReference type="NCBI Taxonomy" id="30357"/>
    <lineage>
        <taxon>Eukaryota</taxon>
        <taxon>Metazoa</taxon>
        <taxon>Chordata</taxon>
        <taxon>Craniata</taxon>
        <taxon>Vertebrata</taxon>
        <taxon>Euteleostomi</taxon>
        <taxon>Amphibia</taxon>
        <taxon>Batrachia</taxon>
        <taxon>Anura</taxon>
        <taxon>Neobatrachia</taxon>
        <taxon>Ranoidea</taxon>
        <taxon>Pyxicephalidae</taxon>
        <taxon>Pyxicephalinae</taxon>
        <taxon>Pyxicephalus</taxon>
    </lineage>
</organism>
<comment type="similarity">
    <text evidence="2">Belongs to the semaphorin family.</text>
</comment>
<comment type="caution">
    <text evidence="11">The sequence shown here is derived from an EMBL/GenBank/DDBJ whole genome shotgun (WGS) entry which is preliminary data.</text>
</comment>
<feature type="compositionally biased region" description="Pro residues" evidence="7">
    <location>
        <begin position="379"/>
        <end position="391"/>
    </location>
</feature>
<dbReference type="InterPro" id="IPR013783">
    <property type="entry name" value="Ig-like_fold"/>
</dbReference>
<feature type="domain" description="Ig-like" evidence="9">
    <location>
        <begin position="183"/>
        <end position="265"/>
    </location>
</feature>
<evidence type="ECO:0000256" key="3">
    <source>
        <dbReference type="ARBA" id="ARBA00023136"/>
    </source>
</evidence>
<feature type="transmembrane region" description="Helical" evidence="8">
    <location>
        <begin position="297"/>
        <end position="320"/>
    </location>
</feature>
<evidence type="ECO:0000259" key="9">
    <source>
        <dbReference type="PROSITE" id="PS50835"/>
    </source>
</evidence>
<evidence type="ECO:0000256" key="7">
    <source>
        <dbReference type="SAM" id="MobiDB-lite"/>
    </source>
</evidence>
<dbReference type="CDD" id="cd05872">
    <property type="entry name" value="Ig_Sema4B_like"/>
    <property type="match status" value="1"/>
</dbReference>
<keyword evidence="8" id="KW-0812">Transmembrane</keyword>
<name>A0AAV2ZLF9_PYXAD</name>
<keyword evidence="5" id="KW-0325">Glycoprotein</keyword>
<dbReference type="Gene3D" id="2.130.10.10">
    <property type="entry name" value="YVTN repeat-like/Quinoprotein amine dehydrogenase"/>
    <property type="match status" value="1"/>
</dbReference>
<gene>
    <name evidence="11" type="ORF">GDO54_004315</name>
</gene>
<dbReference type="Gene3D" id="2.60.40.10">
    <property type="entry name" value="Immunoglobulins"/>
    <property type="match status" value="1"/>
</dbReference>